<evidence type="ECO:0000256" key="1">
    <source>
        <dbReference type="ARBA" id="ARBA00004651"/>
    </source>
</evidence>
<keyword evidence="5 7" id="KW-0472">Membrane</keyword>
<keyword evidence="9" id="KW-1185">Reference proteome</keyword>
<dbReference type="Proteomes" id="UP001500457">
    <property type="component" value="Unassembled WGS sequence"/>
</dbReference>
<dbReference type="InterPro" id="IPR019108">
    <property type="entry name" value="Caa3_assmbl_CtaG-rel"/>
</dbReference>
<keyword evidence="2" id="KW-1003">Cell membrane</keyword>
<feature type="compositionally biased region" description="Low complexity" evidence="6">
    <location>
        <begin position="274"/>
        <end position="286"/>
    </location>
</feature>
<evidence type="ECO:0000256" key="2">
    <source>
        <dbReference type="ARBA" id="ARBA00022475"/>
    </source>
</evidence>
<keyword evidence="4 7" id="KW-1133">Transmembrane helix</keyword>
<organism evidence="8 9">
    <name type="scientific">Actinomycetospora straminea</name>
    <dbReference type="NCBI Taxonomy" id="663607"/>
    <lineage>
        <taxon>Bacteria</taxon>
        <taxon>Bacillati</taxon>
        <taxon>Actinomycetota</taxon>
        <taxon>Actinomycetes</taxon>
        <taxon>Pseudonocardiales</taxon>
        <taxon>Pseudonocardiaceae</taxon>
        <taxon>Actinomycetospora</taxon>
    </lineage>
</organism>
<dbReference type="RefSeq" id="WP_274234360.1">
    <property type="nucleotide sequence ID" value="NZ_BAABHQ010000018.1"/>
</dbReference>
<comment type="caution">
    <text evidence="8">The sequence shown here is derived from an EMBL/GenBank/DDBJ whole genome shotgun (WGS) entry which is preliminary data.</text>
</comment>
<feature type="transmembrane region" description="Helical" evidence="7">
    <location>
        <begin position="6"/>
        <end position="26"/>
    </location>
</feature>
<evidence type="ECO:0000256" key="3">
    <source>
        <dbReference type="ARBA" id="ARBA00022692"/>
    </source>
</evidence>
<feature type="transmembrane region" description="Helical" evidence="7">
    <location>
        <begin position="146"/>
        <end position="167"/>
    </location>
</feature>
<dbReference type="Pfam" id="PF09678">
    <property type="entry name" value="Caa3_CtaG"/>
    <property type="match status" value="1"/>
</dbReference>
<keyword evidence="3 7" id="KW-0812">Transmembrane</keyword>
<evidence type="ECO:0000256" key="4">
    <source>
        <dbReference type="ARBA" id="ARBA00022989"/>
    </source>
</evidence>
<feature type="transmembrane region" description="Helical" evidence="7">
    <location>
        <begin position="38"/>
        <end position="57"/>
    </location>
</feature>
<feature type="transmembrane region" description="Helical" evidence="7">
    <location>
        <begin position="69"/>
        <end position="93"/>
    </location>
</feature>
<accession>A0ABP9EXN2</accession>
<feature type="compositionally biased region" description="Pro residues" evidence="6">
    <location>
        <begin position="260"/>
        <end position="273"/>
    </location>
</feature>
<evidence type="ECO:0000256" key="7">
    <source>
        <dbReference type="SAM" id="Phobius"/>
    </source>
</evidence>
<proteinExistence type="predicted"/>
<reference evidence="9" key="1">
    <citation type="journal article" date="2019" name="Int. J. Syst. Evol. Microbiol.">
        <title>The Global Catalogue of Microorganisms (GCM) 10K type strain sequencing project: providing services to taxonomists for standard genome sequencing and annotation.</title>
        <authorList>
            <consortium name="The Broad Institute Genomics Platform"/>
            <consortium name="The Broad Institute Genome Sequencing Center for Infectious Disease"/>
            <person name="Wu L."/>
            <person name="Ma J."/>
        </authorList>
    </citation>
    <scope>NUCLEOTIDE SEQUENCE [LARGE SCALE GENOMIC DNA]</scope>
    <source>
        <strain evidence="9">JCM 17983</strain>
    </source>
</reference>
<feature type="transmembrane region" description="Helical" evidence="7">
    <location>
        <begin position="220"/>
        <end position="242"/>
    </location>
</feature>
<evidence type="ECO:0000256" key="5">
    <source>
        <dbReference type="ARBA" id="ARBA00023136"/>
    </source>
</evidence>
<feature type="transmembrane region" description="Helical" evidence="7">
    <location>
        <begin position="114"/>
        <end position="134"/>
    </location>
</feature>
<name>A0ABP9EXN2_9PSEU</name>
<gene>
    <name evidence="8" type="ORF">GCM10023203_48680</name>
</gene>
<evidence type="ECO:0000313" key="8">
    <source>
        <dbReference type="EMBL" id="GAA4889701.1"/>
    </source>
</evidence>
<evidence type="ECO:0000313" key="9">
    <source>
        <dbReference type="Proteomes" id="UP001500457"/>
    </source>
</evidence>
<feature type="region of interest" description="Disordered" evidence="6">
    <location>
        <begin position="250"/>
        <end position="286"/>
    </location>
</feature>
<feature type="transmembrane region" description="Helical" evidence="7">
    <location>
        <begin position="179"/>
        <end position="200"/>
    </location>
</feature>
<evidence type="ECO:0008006" key="10">
    <source>
        <dbReference type="Google" id="ProtNLM"/>
    </source>
</evidence>
<dbReference type="EMBL" id="BAABHQ010000018">
    <property type="protein sequence ID" value="GAA4889701.1"/>
    <property type="molecule type" value="Genomic_DNA"/>
</dbReference>
<protein>
    <recommendedName>
        <fullName evidence="10">Cytochrome c oxidase assembly protein</fullName>
    </recommendedName>
</protein>
<comment type="subcellular location">
    <subcellularLocation>
        <location evidence="1">Cell membrane</location>
        <topology evidence="1">Multi-pass membrane protein</topology>
    </subcellularLocation>
</comment>
<evidence type="ECO:0000256" key="6">
    <source>
        <dbReference type="SAM" id="MobiDB-lite"/>
    </source>
</evidence>
<sequence length="286" mass="29821">MSTTGWWPALPLVAVALAYLAGGRRLHRRGDRWPVRRWVAAAASVVTLAVALLPPLATHAHHLFAVHVVAHLLLAMVAPLLLALAAPVTLALRALPAGGRRRLLAVLHSAPARVVTWPPVVLVLELGGMAAFYLTDLFALALAHPAVMALVDLHMVLAGFLLATLLVGPDPLPRRPGTIGALLTLLVAAAGHDVLAKLLYARLLPDGAGSAADVRLGAQVMYYGGSAVEVALAVALMAAWYARGGRELRREQRRTVSAPAPAPAPSPTTPTPTPRTTAPAATPARG</sequence>